<dbReference type="PANTHER" id="PTHR43172">
    <property type="entry name" value="ADENYLOSUCCINATE LYASE"/>
    <property type="match status" value="1"/>
</dbReference>
<dbReference type="GO" id="GO:0019619">
    <property type="term" value="P:3,4-dihydroxybenzoate catabolic process"/>
    <property type="evidence" value="ECO:0007669"/>
    <property type="project" value="InterPro"/>
</dbReference>
<proteinExistence type="inferred from homology"/>
<dbReference type="PRINTS" id="PR00145">
    <property type="entry name" value="ARGSUCLYASE"/>
</dbReference>
<name>A0A7W6PRS5_9HYPH</name>
<dbReference type="PRINTS" id="PR00149">
    <property type="entry name" value="FUMRATELYASE"/>
</dbReference>
<gene>
    <name evidence="4" type="ORF">GGQ72_004104</name>
</gene>
<dbReference type="Proteomes" id="UP000519897">
    <property type="component" value="Unassembled WGS sequence"/>
</dbReference>
<dbReference type="EC" id="5.5.1.2" evidence="2"/>
<evidence type="ECO:0000256" key="1">
    <source>
        <dbReference type="ARBA" id="ARBA00034772"/>
    </source>
</evidence>
<dbReference type="Pfam" id="PF00206">
    <property type="entry name" value="Lyase_1"/>
    <property type="match status" value="1"/>
</dbReference>
<accession>A0A7W6PRS5</accession>
<dbReference type="InterPro" id="IPR008948">
    <property type="entry name" value="L-Aspartase-like"/>
</dbReference>
<organism evidence="4 5">
    <name type="scientific">Rhizobium rhizoryzae</name>
    <dbReference type="NCBI Taxonomy" id="451876"/>
    <lineage>
        <taxon>Bacteria</taxon>
        <taxon>Pseudomonadati</taxon>
        <taxon>Pseudomonadota</taxon>
        <taxon>Alphaproteobacteria</taxon>
        <taxon>Hyphomicrobiales</taxon>
        <taxon>Rhizobiaceae</taxon>
        <taxon>Rhizobium/Agrobacterium group</taxon>
        <taxon>Rhizobium</taxon>
    </lineage>
</organism>
<evidence type="ECO:0000313" key="4">
    <source>
        <dbReference type="EMBL" id="MBB4145540.1"/>
    </source>
</evidence>
<dbReference type="PANTHER" id="PTHR43172:SF2">
    <property type="entry name" value="ADENYLOSUCCINATE LYASE C-TERMINAL DOMAIN-CONTAINING PROTEIN"/>
    <property type="match status" value="1"/>
</dbReference>
<dbReference type="EMBL" id="JACIEC010000008">
    <property type="protein sequence ID" value="MBB4145540.1"/>
    <property type="molecule type" value="Genomic_DNA"/>
</dbReference>
<keyword evidence="4" id="KW-0413">Isomerase</keyword>
<reference evidence="4 5" key="1">
    <citation type="submission" date="2020-08" db="EMBL/GenBank/DDBJ databases">
        <title>Genomic Encyclopedia of Type Strains, Phase IV (KMG-IV): sequencing the most valuable type-strain genomes for metagenomic binning, comparative biology and taxonomic classification.</title>
        <authorList>
            <person name="Goeker M."/>
        </authorList>
    </citation>
    <scope>NUCLEOTIDE SEQUENCE [LARGE SCALE GENOMIC DNA]</scope>
    <source>
        <strain evidence="4 5">DSM 29514</strain>
    </source>
</reference>
<evidence type="ECO:0000259" key="3">
    <source>
        <dbReference type="Pfam" id="PF00206"/>
    </source>
</evidence>
<dbReference type="SUPFAM" id="SSF48557">
    <property type="entry name" value="L-aspartase-like"/>
    <property type="match status" value="1"/>
</dbReference>
<dbReference type="AlphaFoldDB" id="A0A7W6PRS5"/>
<feature type="domain" description="Fumarate lyase N-terminal" evidence="3">
    <location>
        <begin position="27"/>
        <end position="291"/>
    </location>
</feature>
<dbReference type="RefSeq" id="WP_165131766.1">
    <property type="nucleotide sequence ID" value="NZ_CP049249.1"/>
</dbReference>
<dbReference type="InterPro" id="IPR000362">
    <property type="entry name" value="Fumarate_lyase_fam"/>
</dbReference>
<evidence type="ECO:0000256" key="2">
    <source>
        <dbReference type="NCBIfam" id="TIGR02426"/>
    </source>
</evidence>
<dbReference type="InterPro" id="IPR012789">
    <property type="entry name" value="Protocat_PcaB-like"/>
</dbReference>
<dbReference type="NCBIfam" id="NF004631">
    <property type="entry name" value="PRK05975.1"/>
    <property type="match status" value="1"/>
</dbReference>
<comment type="similarity">
    <text evidence="1">Belongs to the class-II fumarase/aspartase family.</text>
</comment>
<sequence length="351" mass="37430">MNATAFAHPFLSGLFGDDEISEHLGAEADIRAMLTFEAALAHVQAEADMVPQTAAHSIVATCKNFWPDMGQLKAGVAADGVVVANLVKQLRAALPSEVAGHLHYGATSQDVIDTSLMLRLKSIFPILIRRLQSVIEHLAKLNEAHGSRSLMGYTRMQAAIPITVGDRVSAWQAPLERSLQRSIEMLKAGFPVQFGGAAGSLDKFGAQGQALRAALAAELGLVDWPQWQSQRDLIVDLSNLLSLITGSLGKFGQDIALMAEIGGEITMFGGGASSAMAHKQNPVTAEILVTLARFNAVQVSGMHHSLVHEQERSGAAWSLEWLILPQMLLATGASLLQANKLACSITSLGRD</sequence>
<dbReference type="InterPro" id="IPR022761">
    <property type="entry name" value="Fumarate_lyase_N"/>
</dbReference>
<evidence type="ECO:0000313" key="5">
    <source>
        <dbReference type="Proteomes" id="UP000519897"/>
    </source>
</evidence>
<comment type="caution">
    <text evidence="4">The sequence shown here is derived from an EMBL/GenBank/DDBJ whole genome shotgun (WGS) entry which is preliminary data.</text>
</comment>
<dbReference type="Gene3D" id="1.20.200.10">
    <property type="entry name" value="Fumarase/aspartase (Central domain)"/>
    <property type="match status" value="1"/>
</dbReference>
<keyword evidence="5" id="KW-1185">Reference proteome</keyword>
<dbReference type="NCBIfam" id="TIGR02426">
    <property type="entry name" value="protocat_pcaB"/>
    <property type="match status" value="1"/>
</dbReference>
<protein>
    <recommendedName>
        <fullName evidence="2">3-carboxy-cis,cis-muconate cycloisomerase</fullName>
        <ecNumber evidence="2">5.5.1.2</ecNumber>
    </recommendedName>
</protein>
<dbReference type="GO" id="GO:0047472">
    <property type="term" value="F:3-carboxy-cis,cis-muconate cycloisomerase activity"/>
    <property type="evidence" value="ECO:0007669"/>
    <property type="project" value="UniProtKB-UniRule"/>
</dbReference>